<protein>
    <submittedName>
        <fullName evidence="1">Uncharacterized protein</fullName>
    </submittedName>
</protein>
<dbReference type="Proteomes" id="UP001556040">
    <property type="component" value="Unassembled WGS sequence"/>
</dbReference>
<name>A0ABV3Q3R6_9BACL</name>
<proteinExistence type="predicted"/>
<comment type="caution">
    <text evidence="1">The sequence shown here is derived from an EMBL/GenBank/DDBJ whole genome shotgun (WGS) entry which is preliminary data.</text>
</comment>
<reference evidence="1 2" key="1">
    <citation type="journal article" date="1979" name="Int. J. Syst. Evol. Microbiol.">
        <title>Bacillus globisporus subsp. marinus subsp. nov.</title>
        <authorList>
            <person name="Liu H."/>
        </authorList>
    </citation>
    <scope>NUCLEOTIDE SEQUENCE [LARGE SCALE GENOMIC DNA]</scope>
    <source>
        <strain evidence="1 2">DSM 1297</strain>
    </source>
</reference>
<dbReference type="Pfam" id="PF26149">
    <property type="entry name" value="YuzK"/>
    <property type="match status" value="1"/>
</dbReference>
<gene>
    <name evidence="1" type="ORF">AB1471_09100</name>
</gene>
<organism evidence="1 2">
    <name type="scientific">Jeotgalibacillus marinus</name>
    <dbReference type="NCBI Taxonomy" id="86667"/>
    <lineage>
        <taxon>Bacteria</taxon>
        <taxon>Bacillati</taxon>
        <taxon>Bacillota</taxon>
        <taxon>Bacilli</taxon>
        <taxon>Bacillales</taxon>
        <taxon>Caryophanaceae</taxon>
        <taxon>Jeotgalibacillus</taxon>
    </lineage>
</organism>
<dbReference type="RefSeq" id="WP_367779445.1">
    <property type="nucleotide sequence ID" value="NZ_JBFMIA010000006.1"/>
</dbReference>
<accession>A0ABV3Q3R6</accession>
<dbReference type="EMBL" id="JBFMIA010000006">
    <property type="protein sequence ID" value="MEW9501957.1"/>
    <property type="molecule type" value="Genomic_DNA"/>
</dbReference>
<dbReference type="InterPro" id="IPR058676">
    <property type="entry name" value="YuzK"/>
</dbReference>
<evidence type="ECO:0000313" key="2">
    <source>
        <dbReference type="Proteomes" id="UP001556040"/>
    </source>
</evidence>
<sequence length="52" mass="6199">MEKAMLSAHGIGYETYKREHDIRMNVEMKREENYKKGQQLFADLESKLHSNI</sequence>
<keyword evidence="2" id="KW-1185">Reference proteome</keyword>
<evidence type="ECO:0000313" key="1">
    <source>
        <dbReference type="EMBL" id="MEW9501957.1"/>
    </source>
</evidence>